<protein>
    <recommendedName>
        <fullName evidence="5">ABC1 atypical kinase-like domain-containing protein</fullName>
    </recommendedName>
</protein>
<evidence type="ECO:0000259" key="5">
    <source>
        <dbReference type="Pfam" id="PF03109"/>
    </source>
</evidence>
<keyword evidence="7" id="KW-1185">Reference proteome</keyword>
<evidence type="ECO:0000313" key="7">
    <source>
        <dbReference type="Proteomes" id="UP000017048"/>
    </source>
</evidence>
<dbReference type="InterPro" id="IPR004147">
    <property type="entry name" value="ABC1_dom"/>
</dbReference>
<keyword evidence="4" id="KW-0067">ATP-binding</keyword>
<evidence type="ECO:0000256" key="4">
    <source>
        <dbReference type="ARBA" id="ARBA00022840"/>
    </source>
</evidence>
<evidence type="ECO:0000256" key="3">
    <source>
        <dbReference type="ARBA" id="ARBA00022741"/>
    </source>
</evidence>
<keyword evidence="3" id="KW-0547">Nucleotide-binding</keyword>
<organism evidence="6 7">
    <name type="scientific">Nocardia asteroides NBRC 15531</name>
    <dbReference type="NCBI Taxonomy" id="1110697"/>
    <lineage>
        <taxon>Bacteria</taxon>
        <taxon>Bacillati</taxon>
        <taxon>Actinomycetota</taxon>
        <taxon>Actinomycetes</taxon>
        <taxon>Mycobacteriales</taxon>
        <taxon>Nocardiaceae</taxon>
        <taxon>Nocardia</taxon>
    </lineage>
</organism>
<evidence type="ECO:0000313" key="6">
    <source>
        <dbReference type="EMBL" id="GAD82476.1"/>
    </source>
</evidence>
<dbReference type="RefSeq" id="WP_022565752.1">
    <property type="nucleotide sequence ID" value="NZ_BAFO02000010.1"/>
</dbReference>
<dbReference type="PANTHER" id="PTHR43851">
    <property type="match status" value="1"/>
</dbReference>
<dbReference type="InterPro" id="IPR034646">
    <property type="entry name" value="ADCK3_dom"/>
</dbReference>
<feature type="domain" description="ABC1 atypical kinase-like" evidence="5">
    <location>
        <begin position="99"/>
        <end position="336"/>
    </location>
</feature>
<reference evidence="6 7" key="1">
    <citation type="journal article" date="2014" name="BMC Genomics">
        <title>Genome based analysis of type-I polyketide synthase and nonribosomal peptide synthetase gene clusters in seven strains of five representative Nocardia species.</title>
        <authorList>
            <person name="Komaki H."/>
            <person name="Ichikawa N."/>
            <person name="Hosoyama A."/>
            <person name="Takahashi-Nakaguchi A."/>
            <person name="Matsuzawa T."/>
            <person name="Suzuki K."/>
            <person name="Fujita N."/>
            <person name="Gonoi T."/>
        </authorList>
    </citation>
    <scope>NUCLEOTIDE SEQUENCE [LARGE SCALE GENOMIC DNA]</scope>
    <source>
        <strain evidence="6 7">NBRC 15531</strain>
    </source>
</reference>
<dbReference type="InterPro" id="IPR011009">
    <property type="entry name" value="Kinase-like_dom_sf"/>
</dbReference>
<dbReference type="Pfam" id="PF03109">
    <property type="entry name" value="ABC1"/>
    <property type="match status" value="1"/>
</dbReference>
<dbReference type="Proteomes" id="UP000017048">
    <property type="component" value="Unassembled WGS sequence"/>
</dbReference>
<proteinExistence type="inferred from homology"/>
<dbReference type="eggNOG" id="COG0661">
    <property type="taxonomic scope" value="Bacteria"/>
</dbReference>
<gene>
    <name evidence="6" type="ORF">NCAST_10_00640</name>
</gene>
<comment type="caution">
    <text evidence="6">The sequence shown here is derived from an EMBL/GenBank/DDBJ whole genome shotgun (WGS) entry which is preliminary data.</text>
</comment>
<dbReference type="InterPro" id="IPR051409">
    <property type="entry name" value="Atypical_kinase_ADCK"/>
</dbReference>
<dbReference type="GO" id="GO:0005524">
    <property type="term" value="F:ATP binding"/>
    <property type="evidence" value="ECO:0007669"/>
    <property type="project" value="UniProtKB-KW"/>
</dbReference>
<dbReference type="CDD" id="cd13970">
    <property type="entry name" value="ABC1_ADCK3"/>
    <property type="match status" value="1"/>
</dbReference>
<comment type="similarity">
    <text evidence="1">Belongs to the protein kinase superfamily. ADCK protein kinase family.</text>
</comment>
<dbReference type="EMBL" id="BAFO02000010">
    <property type="protein sequence ID" value="GAD82476.1"/>
    <property type="molecule type" value="Genomic_DNA"/>
</dbReference>
<keyword evidence="2" id="KW-0808">Transferase</keyword>
<dbReference type="GO" id="GO:0016740">
    <property type="term" value="F:transferase activity"/>
    <property type="evidence" value="ECO:0007669"/>
    <property type="project" value="UniProtKB-KW"/>
</dbReference>
<dbReference type="AlphaFoldDB" id="U5E7V4"/>
<dbReference type="STRING" id="1824.SAMN05444423_10568"/>
<dbReference type="Gene3D" id="1.10.510.10">
    <property type="entry name" value="Transferase(Phosphotransferase) domain 1"/>
    <property type="match status" value="1"/>
</dbReference>
<dbReference type="GeneID" id="91516684"/>
<dbReference type="PANTHER" id="PTHR43851:SF3">
    <property type="entry name" value="COENZYME Q8"/>
    <property type="match status" value="1"/>
</dbReference>
<evidence type="ECO:0000256" key="2">
    <source>
        <dbReference type="ARBA" id="ARBA00022679"/>
    </source>
</evidence>
<sequence length="459" mass="51247">MADKRVPTGRVSRGTRLGRLAAGQAARGVGTRLAMIGRTEQARSVLAQKSSMRTAQQIVTVLGGMKGAAMKLGQMATVLDLELIPDQYREMFRTKLAELLDSAPQVPFAEMRAVIEGDLGRLTTVFAEFDPEPVASASIGQVYRARLHDGRVVAVKVKYPGVDRAVHADMRNLQFFSGLWKAFLPTAGDSDVLEEIARNITAELDYRREARNQHRVAQRYRDHPLILVPDSIGEFCTDNVLVTEFVEGRSLQQIRDLPPAERDRIGELVYRFYISGMFVDGEYCADPHPGNIILADDGRVGFVDFGLYHRIDREHLELERQVLCAAADYDAEEVYRLWAGQGIVDRASAVGPQECLEYVWSVTGWHLLDEDVTVTPEIATSAVVLATDPRAAEHRHVRHLLLPPEHVFSRRTDLFTLTALGQIEATNNWHRLAREWLYGDPPVTEIGRRIAAWTAADAG</sequence>
<accession>U5E7V4</accession>
<dbReference type="SUPFAM" id="SSF56112">
    <property type="entry name" value="Protein kinase-like (PK-like)"/>
    <property type="match status" value="1"/>
</dbReference>
<evidence type="ECO:0000256" key="1">
    <source>
        <dbReference type="ARBA" id="ARBA00009670"/>
    </source>
</evidence>
<name>U5E7V4_NOCAS</name>